<protein>
    <recommendedName>
        <fullName evidence="4">Lipoprotein</fullName>
    </recommendedName>
</protein>
<dbReference type="EMBL" id="CP114040">
    <property type="protein sequence ID" value="WAS93684.1"/>
    <property type="molecule type" value="Genomic_DNA"/>
</dbReference>
<organism evidence="2 3">
    <name type="scientific">Nannocystis punicea</name>
    <dbReference type="NCBI Taxonomy" id="2995304"/>
    <lineage>
        <taxon>Bacteria</taxon>
        <taxon>Pseudomonadati</taxon>
        <taxon>Myxococcota</taxon>
        <taxon>Polyangia</taxon>
        <taxon>Nannocystales</taxon>
        <taxon>Nannocystaceae</taxon>
        <taxon>Nannocystis</taxon>
    </lineage>
</organism>
<keyword evidence="3" id="KW-1185">Reference proteome</keyword>
<feature type="compositionally biased region" description="Polar residues" evidence="1">
    <location>
        <begin position="29"/>
        <end position="43"/>
    </location>
</feature>
<dbReference type="RefSeq" id="WP_269036028.1">
    <property type="nucleotide sequence ID" value="NZ_CP114040.1"/>
</dbReference>
<evidence type="ECO:0008006" key="4">
    <source>
        <dbReference type="Google" id="ProtNLM"/>
    </source>
</evidence>
<accession>A0ABY7H3X4</accession>
<sequence length="300" mass="30671">MQTSLRSSLPIALVLALAGCDVLDPIITTGFTSETGPWETSTVTTDDPSAGSASDTTSDTTSDGASTTTVTTADPTNAFIFPADPPAQCDVWAQDCPAGEKCAAEGPKPLNSGSITCTPIAPDPDQLGEPCQLLVEGHLGPDTCDIGLYCYDVDPVTQQGTCASLCTGSPDNPSCGAGQVCLNTNLPMCLTACDPLLGGCAGDDLCLMLSTGFGCWPDDSQPQHGLFEGCEYLDTCDNGLFCGNSEGASECDLDSAGCCLAYCDVNAPNTCPGVGQQCLPFFSPGDAPPGYEHLGACFLP</sequence>
<evidence type="ECO:0000256" key="1">
    <source>
        <dbReference type="SAM" id="MobiDB-lite"/>
    </source>
</evidence>
<feature type="compositionally biased region" description="Low complexity" evidence="1">
    <location>
        <begin position="44"/>
        <end position="71"/>
    </location>
</feature>
<name>A0ABY7H3X4_9BACT</name>
<reference evidence="2" key="1">
    <citation type="submission" date="2022-11" db="EMBL/GenBank/DDBJ databases">
        <title>Minimal conservation of predation-associated metabolite biosynthetic gene clusters underscores biosynthetic potential of Myxococcota including descriptions for ten novel species: Archangium lansinium sp. nov., Myxococcus landrumus sp. nov., Nannocystis bai.</title>
        <authorList>
            <person name="Ahearne A."/>
            <person name="Stevens C."/>
            <person name="Dowd S."/>
        </authorList>
    </citation>
    <scope>NUCLEOTIDE SEQUENCE</scope>
    <source>
        <strain evidence="2">Fl3</strain>
    </source>
</reference>
<dbReference type="Proteomes" id="UP001164459">
    <property type="component" value="Chromosome"/>
</dbReference>
<feature type="region of interest" description="Disordered" evidence="1">
    <location>
        <begin position="29"/>
        <end position="71"/>
    </location>
</feature>
<evidence type="ECO:0000313" key="2">
    <source>
        <dbReference type="EMBL" id="WAS93684.1"/>
    </source>
</evidence>
<gene>
    <name evidence="2" type="ORF">O0S08_46725</name>
</gene>
<proteinExistence type="predicted"/>
<dbReference type="PROSITE" id="PS51257">
    <property type="entry name" value="PROKAR_LIPOPROTEIN"/>
    <property type="match status" value="1"/>
</dbReference>
<evidence type="ECO:0000313" key="3">
    <source>
        <dbReference type="Proteomes" id="UP001164459"/>
    </source>
</evidence>